<organism evidence="2 3">
    <name type="scientific">Eimeria praecox</name>
    <dbReference type="NCBI Taxonomy" id="51316"/>
    <lineage>
        <taxon>Eukaryota</taxon>
        <taxon>Sar</taxon>
        <taxon>Alveolata</taxon>
        <taxon>Apicomplexa</taxon>
        <taxon>Conoidasida</taxon>
        <taxon>Coccidia</taxon>
        <taxon>Eucoccidiorida</taxon>
        <taxon>Eimeriorina</taxon>
        <taxon>Eimeriidae</taxon>
        <taxon>Eimeria</taxon>
    </lineage>
</organism>
<dbReference type="Proteomes" id="UP000018201">
    <property type="component" value="Unassembled WGS sequence"/>
</dbReference>
<evidence type="ECO:0000313" key="3">
    <source>
        <dbReference type="Proteomes" id="UP000018201"/>
    </source>
</evidence>
<feature type="transmembrane region" description="Helical" evidence="1">
    <location>
        <begin position="52"/>
        <end position="74"/>
    </location>
</feature>
<keyword evidence="3" id="KW-1185">Reference proteome</keyword>
<proteinExistence type="predicted"/>
<gene>
    <name evidence="2" type="ORF">EPH_0052900</name>
</gene>
<protein>
    <submittedName>
        <fullName evidence="2">Uncharacterized protein</fullName>
    </submittedName>
</protein>
<keyword evidence="1" id="KW-1133">Transmembrane helix</keyword>
<reference evidence="2" key="2">
    <citation type="submission" date="2013-10" db="EMBL/GenBank/DDBJ databases">
        <authorList>
            <person name="Aslett M."/>
        </authorList>
    </citation>
    <scope>NUCLEOTIDE SEQUENCE [LARGE SCALE GENOMIC DNA]</scope>
    <source>
        <strain evidence="2">Houghton</strain>
    </source>
</reference>
<keyword evidence="1" id="KW-0812">Transmembrane</keyword>
<keyword evidence="1" id="KW-0472">Membrane</keyword>
<name>U6H3C0_9EIME</name>
<dbReference type="VEuPathDB" id="ToxoDB:EPH_0052900"/>
<accession>U6H3C0</accession>
<dbReference type="AlphaFoldDB" id="U6H3C0"/>
<evidence type="ECO:0000313" key="2">
    <source>
        <dbReference type="EMBL" id="CDI85219.1"/>
    </source>
</evidence>
<dbReference type="OrthoDB" id="345976at2759"/>
<sequence length="185" mass="20938">MSGVDAVDLASVGQLIGQLNASKGGFTDEDDSARGLALWALKVQYAAKIFSFFSWFLLMQVIGCLMHALGWFHLNELPNDEEVAAHLKELARATINRRIQEKRNPERFEAGCGRHLFNPTDKLEVTWDQMVDQAIGREKRTSHPISTNRKGEIPPEVQRELSQILLRMGVKRSQIYEVLESEDDS</sequence>
<dbReference type="EMBL" id="HG693550">
    <property type="protein sequence ID" value="CDI85219.1"/>
    <property type="molecule type" value="Genomic_DNA"/>
</dbReference>
<reference evidence="2" key="1">
    <citation type="submission" date="2013-10" db="EMBL/GenBank/DDBJ databases">
        <title>Genomic analysis of the causative agents of coccidiosis in chickens.</title>
        <authorList>
            <person name="Reid A.J."/>
            <person name="Blake D."/>
            <person name="Billington K."/>
            <person name="Browne H."/>
            <person name="Dunn M."/>
            <person name="Hung S."/>
            <person name="Kawahara F."/>
            <person name="Miranda-Saavedra D."/>
            <person name="Mourier T."/>
            <person name="Nagra H."/>
            <person name="Otto T.D."/>
            <person name="Rawlings N."/>
            <person name="Sanchez A."/>
            <person name="Sanders M."/>
            <person name="Subramaniam C."/>
            <person name="Tay Y."/>
            <person name="Dear P."/>
            <person name="Doerig C."/>
            <person name="Gruber A."/>
            <person name="Parkinson J."/>
            <person name="Shirley M."/>
            <person name="Wan K.L."/>
            <person name="Berriman M."/>
            <person name="Tomley F."/>
            <person name="Pain A."/>
        </authorList>
    </citation>
    <scope>NUCLEOTIDE SEQUENCE [LARGE SCALE GENOMIC DNA]</scope>
    <source>
        <strain evidence="2">Houghton</strain>
    </source>
</reference>
<evidence type="ECO:0000256" key="1">
    <source>
        <dbReference type="SAM" id="Phobius"/>
    </source>
</evidence>